<dbReference type="Proteomes" id="UP000029567">
    <property type="component" value="Unassembled WGS sequence"/>
</dbReference>
<protein>
    <submittedName>
        <fullName evidence="3">Uncharacterized protein</fullName>
    </submittedName>
</protein>
<gene>
    <name evidence="2" type="ORF">P245_26150</name>
    <name evidence="3" type="ORF">P608_14120</name>
</gene>
<evidence type="ECO:0000256" key="1">
    <source>
        <dbReference type="SAM" id="Coils"/>
    </source>
</evidence>
<evidence type="ECO:0000313" key="4">
    <source>
        <dbReference type="Proteomes" id="UP000029549"/>
    </source>
</evidence>
<evidence type="ECO:0000313" key="3">
    <source>
        <dbReference type="EMBL" id="KGH10930.1"/>
    </source>
</evidence>
<dbReference type="OrthoDB" id="8796679at2"/>
<dbReference type="EMBL" id="AWTN01000148">
    <property type="protein sequence ID" value="KGG82932.1"/>
    <property type="molecule type" value="Genomic_DNA"/>
</dbReference>
<proteinExistence type="predicted"/>
<organism evidence="3 4">
    <name type="scientific">Comamonas thiooxydans</name>
    <dbReference type="NCBI Taxonomy" id="363952"/>
    <lineage>
        <taxon>Bacteria</taxon>
        <taxon>Pseudomonadati</taxon>
        <taxon>Pseudomonadota</taxon>
        <taxon>Betaproteobacteria</taxon>
        <taxon>Burkholderiales</taxon>
        <taxon>Comamonadaceae</taxon>
        <taxon>Comamonas</taxon>
    </lineage>
</organism>
<accession>A0A096D8C2</accession>
<name>A0A096D8C2_9BURK</name>
<evidence type="ECO:0000313" key="5">
    <source>
        <dbReference type="Proteomes" id="UP000029567"/>
    </source>
</evidence>
<keyword evidence="1" id="KW-0175">Coiled coil</keyword>
<dbReference type="RefSeq" id="WP_034357033.1">
    <property type="nucleotide sequence ID" value="NZ_AWOS01000043.1"/>
</dbReference>
<feature type="coiled-coil region" evidence="1">
    <location>
        <begin position="46"/>
        <end position="91"/>
    </location>
</feature>
<comment type="caution">
    <text evidence="3">The sequence shown here is derived from an EMBL/GenBank/DDBJ whole genome shotgun (WGS) entry which is preliminary data.</text>
</comment>
<sequence length="100" mass="11665">METIEQMAERHIRESEADLVHIDVLMKRAQKMSANAADQVEAERLLDQAMRQRAKLDLHLAALKSKQESDYERLAEEGKRFKETLEKIRSNIEVMLASWL</sequence>
<dbReference type="Proteomes" id="UP000029549">
    <property type="component" value="Unassembled WGS sequence"/>
</dbReference>
<evidence type="ECO:0000313" key="2">
    <source>
        <dbReference type="EMBL" id="KGG82932.1"/>
    </source>
</evidence>
<dbReference type="EMBL" id="AWTP01000112">
    <property type="protein sequence ID" value="KGH10930.1"/>
    <property type="molecule type" value="Genomic_DNA"/>
</dbReference>
<accession>A0A0K6IDR6</accession>
<reference evidence="4 5" key="1">
    <citation type="submission" date="2013-09" db="EMBL/GenBank/DDBJ databases">
        <title>High correlation between genotypes and phenotypes of environmental bacteria Comamonas testosteroni strains.</title>
        <authorList>
            <person name="Liu L."/>
            <person name="Zhu W."/>
            <person name="Xia X."/>
            <person name="Xu B."/>
            <person name="Luo M."/>
            <person name="Wang G."/>
        </authorList>
    </citation>
    <scope>NUCLEOTIDE SEQUENCE [LARGE SCALE GENOMIC DNA]</scope>
    <source>
        <strain evidence="3 4">DF2</strain>
        <strain evidence="2 5">JL14</strain>
    </source>
</reference>
<keyword evidence="4" id="KW-1185">Reference proteome</keyword>
<dbReference type="AlphaFoldDB" id="A0A096D8C2"/>